<reference evidence="1 2" key="2">
    <citation type="journal article" date="2022" name="Mol. Ecol. Resour.">
        <title>The genomes of chicory, endive, great burdock and yacon provide insights into Asteraceae paleo-polyploidization history and plant inulin production.</title>
        <authorList>
            <person name="Fan W."/>
            <person name="Wang S."/>
            <person name="Wang H."/>
            <person name="Wang A."/>
            <person name="Jiang F."/>
            <person name="Liu H."/>
            <person name="Zhao H."/>
            <person name="Xu D."/>
            <person name="Zhang Y."/>
        </authorList>
    </citation>
    <scope>NUCLEOTIDE SEQUENCE [LARGE SCALE GENOMIC DNA]</scope>
    <source>
        <strain evidence="2">cv. Niubang</strain>
    </source>
</reference>
<organism evidence="1 2">
    <name type="scientific">Arctium lappa</name>
    <name type="common">Greater burdock</name>
    <name type="synonym">Lappa major</name>
    <dbReference type="NCBI Taxonomy" id="4217"/>
    <lineage>
        <taxon>Eukaryota</taxon>
        <taxon>Viridiplantae</taxon>
        <taxon>Streptophyta</taxon>
        <taxon>Embryophyta</taxon>
        <taxon>Tracheophyta</taxon>
        <taxon>Spermatophyta</taxon>
        <taxon>Magnoliopsida</taxon>
        <taxon>eudicotyledons</taxon>
        <taxon>Gunneridae</taxon>
        <taxon>Pentapetalae</taxon>
        <taxon>asterids</taxon>
        <taxon>campanulids</taxon>
        <taxon>Asterales</taxon>
        <taxon>Asteraceae</taxon>
        <taxon>Carduoideae</taxon>
        <taxon>Cardueae</taxon>
        <taxon>Arctiinae</taxon>
        <taxon>Arctium</taxon>
    </lineage>
</organism>
<proteinExistence type="predicted"/>
<keyword evidence="2" id="KW-1185">Reference proteome</keyword>
<accession>A0ACB8ZHW9</accession>
<gene>
    <name evidence="1" type="ORF">L6452_30206</name>
</gene>
<dbReference type="EMBL" id="CM042056">
    <property type="protein sequence ID" value="KAI3697294.1"/>
    <property type="molecule type" value="Genomic_DNA"/>
</dbReference>
<dbReference type="Proteomes" id="UP001055879">
    <property type="component" value="Linkage Group LG10"/>
</dbReference>
<protein>
    <submittedName>
        <fullName evidence="1">Uncharacterized protein</fullName>
    </submittedName>
</protein>
<comment type="caution">
    <text evidence="1">The sequence shown here is derived from an EMBL/GenBank/DDBJ whole genome shotgun (WGS) entry which is preliminary data.</text>
</comment>
<name>A0ACB8ZHW9_ARCLA</name>
<sequence length="356" mass="41328">MAVQLPDELIVEILSFLPAKSLLRCRLVCKSWLSLINSTKFKLMHLHNFNHLNPRYLVRSLDYCVSKECLDTIILWNPSIRRKLTLPMLHSVEFEESFAVLGFGYDKISDDYKVVRLNYVSNSFIRPQVEVYTVKTGIWREVMFPDNLRCFYIYSDSSRVFSNGSVHWIASDRTPGVSHYSILTFDISTELFGEIQVPEFLAKEFLMVFTVGESLAVIHPCDLNFDGLKSGSTYLAMVMKEYKNPASWTMMYYMHYSELNLGKPLRLRNNGDMIVELENRDMVIFNHNEGYCVYAFRDGVEDKDFDCRTFVDRYQESLALLDVGDSVPNNEAMEALMKVEKQGMMNLIHCLVDEMK</sequence>
<reference evidence="2" key="1">
    <citation type="journal article" date="2022" name="Mol. Ecol. Resour.">
        <title>The genomes of chicory, endive, great burdock and yacon provide insights into Asteraceae palaeo-polyploidization history and plant inulin production.</title>
        <authorList>
            <person name="Fan W."/>
            <person name="Wang S."/>
            <person name="Wang H."/>
            <person name="Wang A."/>
            <person name="Jiang F."/>
            <person name="Liu H."/>
            <person name="Zhao H."/>
            <person name="Xu D."/>
            <person name="Zhang Y."/>
        </authorList>
    </citation>
    <scope>NUCLEOTIDE SEQUENCE [LARGE SCALE GENOMIC DNA]</scope>
    <source>
        <strain evidence="2">cv. Niubang</strain>
    </source>
</reference>
<evidence type="ECO:0000313" key="1">
    <source>
        <dbReference type="EMBL" id="KAI3697294.1"/>
    </source>
</evidence>
<evidence type="ECO:0000313" key="2">
    <source>
        <dbReference type="Proteomes" id="UP001055879"/>
    </source>
</evidence>